<dbReference type="Proteomes" id="UP000059074">
    <property type="component" value="Unassembled WGS sequence"/>
</dbReference>
<accession>A0A109BK16</accession>
<comment type="caution">
    <text evidence="1">The sequence shown here is derived from an EMBL/GenBank/DDBJ whole genome shotgun (WGS) entry which is preliminary data.</text>
</comment>
<sequence>MEETSSGDYWRLAITPITPSACPLELILHSDQHYDISIAGETYEGRPIDSFDWFLPLAEAVAEGQVVQRQRISRLTGLQRSTETLVALANGEVWFDGRDTLHAAPPIEDDGTEIRERRFLPYDR</sequence>
<protein>
    <submittedName>
        <fullName evidence="1">Uncharacterized protein</fullName>
    </submittedName>
</protein>
<evidence type="ECO:0000313" key="2">
    <source>
        <dbReference type="Proteomes" id="UP000059074"/>
    </source>
</evidence>
<dbReference type="PATRIC" id="fig|121290.4.peg.2279"/>
<reference evidence="1 2" key="1">
    <citation type="submission" date="2015-10" db="EMBL/GenBank/DDBJ databases">
        <title>Transcriptomic analysis of a linuron degrading triple-species bacterial consortium.</title>
        <authorList>
            <person name="Albers P."/>
        </authorList>
    </citation>
    <scope>NUCLEOTIDE SEQUENCE [LARGE SCALE GENOMIC DNA]</scope>
    <source>
        <strain evidence="1 2">WDL6</strain>
    </source>
</reference>
<gene>
    <name evidence="1" type="ORF">APY04_1078</name>
</gene>
<dbReference type="AlphaFoldDB" id="A0A109BK16"/>
<evidence type="ECO:0000313" key="1">
    <source>
        <dbReference type="EMBL" id="KWT70253.1"/>
    </source>
</evidence>
<name>A0A109BK16_HYPSL</name>
<proteinExistence type="predicted"/>
<dbReference type="EMBL" id="LMTR01000033">
    <property type="protein sequence ID" value="KWT70253.1"/>
    <property type="molecule type" value="Genomic_DNA"/>
</dbReference>
<keyword evidence="2" id="KW-1185">Reference proteome</keyword>
<organism evidence="1 2">
    <name type="scientific">Hyphomicrobium sulfonivorans</name>
    <dbReference type="NCBI Taxonomy" id="121290"/>
    <lineage>
        <taxon>Bacteria</taxon>
        <taxon>Pseudomonadati</taxon>
        <taxon>Pseudomonadota</taxon>
        <taxon>Alphaproteobacteria</taxon>
        <taxon>Hyphomicrobiales</taxon>
        <taxon>Hyphomicrobiaceae</taxon>
        <taxon>Hyphomicrobium</taxon>
    </lineage>
</organism>